<dbReference type="SUPFAM" id="SSF69304">
    <property type="entry name" value="Tricorn protease N-terminal domain"/>
    <property type="match status" value="1"/>
</dbReference>
<comment type="caution">
    <text evidence="2">The sequence shown here is derived from an EMBL/GenBank/DDBJ whole genome shotgun (WGS) entry which is preliminary data.</text>
</comment>
<feature type="transmembrane region" description="Helical" evidence="1">
    <location>
        <begin position="12"/>
        <end position="33"/>
    </location>
</feature>
<dbReference type="RefSeq" id="WP_377287638.1">
    <property type="nucleotide sequence ID" value="NZ_JBHSBM010000017.1"/>
</dbReference>
<evidence type="ECO:0000256" key="1">
    <source>
        <dbReference type="SAM" id="Phobius"/>
    </source>
</evidence>
<accession>A0ABV8I8S9</accession>
<gene>
    <name evidence="2" type="ORF">ACFOWE_13520</name>
</gene>
<keyword evidence="3" id="KW-1185">Reference proteome</keyword>
<name>A0ABV8I8S9_9ACTN</name>
<keyword evidence="1" id="KW-0812">Transmembrane</keyword>
<protein>
    <submittedName>
        <fullName evidence="2">Uncharacterized protein</fullName>
    </submittedName>
</protein>
<proteinExistence type="predicted"/>
<evidence type="ECO:0000313" key="3">
    <source>
        <dbReference type="Proteomes" id="UP001595850"/>
    </source>
</evidence>
<keyword evidence="1" id="KW-0472">Membrane</keyword>
<dbReference type="Proteomes" id="UP001595850">
    <property type="component" value="Unassembled WGS sequence"/>
</dbReference>
<dbReference type="EMBL" id="JBHSBM010000017">
    <property type="protein sequence ID" value="MFC4059319.1"/>
    <property type="molecule type" value="Genomic_DNA"/>
</dbReference>
<organism evidence="2 3">
    <name type="scientific">Planomonospora corallina</name>
    <dbReference type="NCBI Taxonomy" id="1806052"/>
    <lineage>
        <taxon>Bacteria</taxon>
        <taxon>Bacillati</taxon>
        <taxon>Actinomycetota</taxon>
        <taxon>Actinomycetes</taxon>
        <taxon>Streptosporangiales</taxon>
        <taxon>Streptosporangiaceae</taxon>
        <taxon>Planomonospora</taxon>
    </lineage>
</organism>
<evidence type="ECO:0000313" key="2">
    <source>
        <dbReference type="EMBL" id="MFC4059319.1"/>
    </source>
</evidence>
<reference evidence="3" key="1">
    <citation type="journal article" date="2019" name="Int. J. Syst. Evol. Microbiol.">
        <title>The Global Catalogue of Microorganisms (GCM) 10K type strain sequencing project: providing services to taxonomists for standard genome sequencing and annotation.</title>
        <authorList>
            <consortium name="The Broad Institute Genomics Platform"/>
            <consortium name="The Broad Institute Genome Sequencing Center for Infectious Disease"/>
            <person name="Wu L."/>
            <person name="Ma J."/>
        </authorList>
    </citation>
    <scope>NUCLEOTIDE SEQUENCE [LARGE SCALE GENOMIC DNA]</scope>
    <source>
        <strain evidence="3">TBRC 4489</strain>
    </source>
</reference>
<keyword evidence="1" id="KW-1133">Transmembrane helix</keyword>
<sequence length="388" mass="40843">MRDPRRSGVARWAGATASALAVALVGVGGFWLAGRGGAQGAQAPVEPVPLAATATVAAGPELPDVGKIWPQAVHRLPGRLPDGSKIIPYLFLDDSTILITSEASFEKADTLWAYDLGSGKTTKIADIPVPRDTVLFPDGFAMGGGKIAWWTARKERRGERVEIWTVPVTGGEPVVAAAAEPQRDHRQVPVTALTVTGEEVVWSQGNLGVFRAAAGGEVRKVEGTEGRHLLSWPWVGSPGPMPYGDGTFAEARNVETGEVKRAPSASGDALVACGVRRCVSSADGPSRTGAVQGRVDAQGRADGGSRAVPLAMRPHPMARLVRDRFIAGVADVPGALQPVLQDFDRNIAVSLAPAMKDSAPLPSVAKDDRLLRYRLDDGFLVVDLQAIP</sequence>